<dbReference type="AlphaFoldDB" id="A0A0K2XY52"/>
<dbReference type="RefSeq" id="WP_015106593.1">
    <property type="nucleotide sequence ID" value="NZ_AP026684.1"/>
</dbReference>
<dbReference type="OrthoDB" id="9342495at2"/>
<name>A0A0K2XY52_HELHE</name>
<evidence type="ECO:0000313" key="1">
    <source>
        <dbReference type="EMBL" id="CRI34494.1"/>
    </source>
</evidence>
<accession>A0A0K2XY52</accession>
<dbReference type="STRING" id="1216962.BN341_7970"/>
<sequence>MFRWILLALQNYFPSPFIFAIVLTLAAIIGALVCTGLSLVVVLGKWGESLFLLLKFSMQMLLLLATGIALAQAPLIKKTFNALAEKINTPKMAIWTISFVSLCCCWLSWGFGLVVGAVLSKVLGRKVKGVDYPLLVASAYSGFLIWHGGLSGSIPLKVATNDGDLSKLSGGVLHAPVPLSHTIFSSYNLVMVALLLLGLPLINVLMHPKNPTLIDPATLQEEPHKPARIECFAHRLEHSPFLGSFLGFLGVVYLGIYFANKGFALNLNTLILLFLFLGLCAHASPHKYYATIEQGLKSTTGIVLLFPFYAGIIGVMGLKGANGISFANTLADAFSKITTHDNFALLSYLSAGLLNIFIPSGGGQFAVQGPVLLPSGAALGVDPAVTCMAIAWGDAWTNMIQPFFALPLLGIARLDVRHIVGYLLVAFVYAGVVSAGCLYFLT</sequence>
<organism evidence="1 2">
    <name type="scientific">Helicobacter heilmannii</name>
    <dbReference type="NCBI Taxonomy" id="35817"/>
    <lineage>
        <taxon>Bacteria</taxon>
        <taxon>Pseudomonadati</taxon>
        <taxon>Campylobacterota</taxon>
        <taxon>Epsilonproteobacteria</taxon>
        <taxon>Campylobacterales</taxon>
        <taxon>Helicobacteraceae</taxon>
        <taxon>Helicobacter</taxon>
    </lineage>
</organism>
<dbReference type="GO" id="GO:0005886">
    <property type="term" value="C:plasma membrane"/>
    <property type="evidence" value="ECO:0007669"/>
    <property type="project" value="TreeGrafter"/>
</dbReference>
<proteinExistence type="predicted"/>
<dbReference type="EMBL" id="CDMK01000001">
    <property type="protein sequence ID" value="CRI34494.1"/>
    <property type="molecule type" value="Genomic_DNA"/>
</dbReference>
<dbReference type="PANTHER" id="PTHR41983">
    <property type="entry name" value="SHORT-CHAIN FATTY ACID TRANSPORTER-RELATED"/>
    <property type="match status" value="1"/>
</dbReference>
<gene>
    <name evidence="1" type="ORF">HHE01_13400</name>
</gene>
<protein>
    <submittedName>
        <fullName evidence="1">Short chain fatty acids transporter</fullName>
    </submittedName>
</protein>
<reference evidence="2" key="1">
    <citation type="submission" date="2014-12" db="EMBL/GenBank/DDBJ databases">
        <authorList>
            <person name="Smet A."/>
        </authorList>
    </citation>
    <scope>NUCLEOTIDE SEQUENCE [LARGE SCALE GENOMIC DNA]</scope>
</reference>
<dbReference type="InterPro" id="IPR006160">
    <property type="entry name" value="SCFA_transpt_AtoE"/>
</dbReference>
<keyword evidence="2" id="KW-1185">Reference proteome</keyword>
<dbReference type="GeneID" id="76197046"/>
<evidence type="ECO:0000313" key="2">
    <source>
        <dbReference type="Proteomes" id="UP000046090"/>
    </source>
</evidence>
<dbReference type="PANTHER" id="PTHR41983:SF2">
    <property type="entry name" value="SHORT-CHAIN FATTY ACID TRANSPORTER-RELATED"/>
    <property type="match status" value="1"/>
</dbReference>
<dbReference type="Pfam" id="PF02667">
    <property type="entry name" value="SCFA_trans"/>
    <property type="match status" value="1"/>
</dbReference>
<dbReference type="Proteomes" id="UP000046090">
    <property type="component" value="Unassembled WGS sequence"/>
</dbReference>